<comment type="caution">
    <text evidence="3">The sequence shown here is derived from an EMBL/GenBank/DDBJ whole genome shotgun (WGS) entry which is preliminary data.</text>
</comment>
<accession>A0A7X9RTK4</accession>
<organism evidence="3 4">
    <name type="scientific">Flammeovirga aprica JL-4</name>
    <dbReference type="NCBI Taxonomy" id="694437"/>
    <lineage>
        <taxon>Bacteria</taxon>
        <taxon>Pseudomonadati</taxon>
        <taxon>Bacteroidota</taxon>
        <taxon>Cytophagia</taxon>
        <taxon>Cytophagales</taxon>
        <taxon>Flammeovirgaceae</taxon>
        <taxon>Flammeovirga</taxon>
    </lineage>
</organism>
<comment type="similarity">
    <text evidence="1">Belongs to the UPF0229 family.</text>
</comment>
<reference evidence="3 4" key="1">
    <citation type="submission" date="2020-04" db="EMBL/GenBank/DDBJ databases">
        <title>Flammeovirga sp. SR4, a novel species isolated from seawater.</title>
        <authorList>
            <person name="Wang X."/>
        </authorList>
    </citation>
    <scope>NUCLEOTIDE SEQUENCE [LARGE SCALE GENOMIC DNA]</scope>
    <source>
        <strain evidence="3 4">ATCC 23126</strain>
    </source>
</reference>
<feature type="region of interest" description="Disordered" evidence="2">
    <location>
        <begin position="1"/>
        <end position="21"/>
    </location>
</feature>
<dbReference type="PANTHER" id="PTHR30510:SF2">
    <property type="entry name" value="UPF0229 PROTEIN YEAH"/>
    <property type="match status" value="1"/>
</dbReference>
<dbReference type="PANTHER" id="PTHR30510">
    <property type="entry name" value="UPF0229 PROTEIN YEAH"/>
    <property type="match status" value="1"/>
</dbReference>
<evidence type="ECO:0000313" key="4">
    <source>
        <dbReference type="Proteomes" id="UP000576082"/>
    </source>
</evidence>
<dbReference type="EMBL" id="JABANE010000010">
    <property type="protein sequence ID" value="NME67429.1"/>
    <property type="molecule type" value="Genomic_DNA"/>
</dbReference>
<dbReference type="RefSeq" id="WP_169655765.1">
    <property type="nucleotide sequence ID" value="NZ_JABANE010000010.1"/>
</dbReference>
<dbReference type="AlphaFoldDB" id="A0A7X9RTK4"/>
<dbReference type="InterPro" id="IPR006698">
    <property type="entry name" value="UPF0229"/>
</dbReference>
<evidence type="ECO:0000313" key="3">
    <source>
        <dbReference type="EMBL" id="NME67429.1"/>
    </source>
</evidence>
<dbReference type="HAMAP" id="MF_01232">
    <property type="entry name" value="UPF0229"/>
    <property type="match status" value="1"/>
</dbReference>
<proteinExistence type="inferred from homology"/>
<name>A0A7X9RTK4_9BACT</name>
<protein>
    <recommendedName>
        <fullName evidence="1">UPF0229 protein HHU12_05580</fullName>
    </recommendedName>
</protein>
<sequence length="392" mass="45161">MAIFKEFSKQKRDRSVTDRQRHKELVKDKIKKGISDVIANESIIGQSKDKKIKVPIRGLKEYRFVYGSNKGKGVAQGTGKEQKGQVIQDQSAPQKGKGKGEAGEDAGEDIYETEISLEEAVELMFEDLELPDMDQKKYFQSETEVLRKLVGYQKKGIRARLSKRKTMMNRIKRMKAKGLDSAALKKSDETFPFHNDDLVYRRLQIDVEEHSNAVILCLMDTSGSMDQTKKYLARSFYFMLYTFLQTRYENTEIVFIAHHTEAKEVTEDEFFHKGESGGTKISSAYIKALDIIEDRYNPALWNIYAFHCSDGDNFASDNKVAIETAEKLTQVCNLFGYGEIKPDMGYSWSSMLDEFKKIEEENFVCLRMRSKESVWPALKKFLNKDRSNTMMD</sequence>
<dbReference type="Pfam" id="PF04285">
    <property type="entry name" value="DUF444"/>
    <property type="match status" value="1"/>
</dbReference>
<dbReference type="InterPro" id="IPR036465">
    <property type="entry name" value="vWFA_dom_sf"/>
</dbReference>
<evidence type="ECO:0000256" key="1">
    <source>
        <dbReference type="HAMAP-Rule" id="MF_01232"/>
    </source>
</evidence>
<dbReference type="Proteomes" id="UP000576082">
    <property type="component" value="Unassembled WGS sequence"/>
</dbReference>
<feature type="region of interest" description="Disordered" evidence="2">
    <location>
        <begin position="71"/>
        <end position="107"/>
    </location>
</feature>
<keyword evidence="4" id="KW-1185">Reference proteome</keyword>
<gene>
    <name evidence="3" type="ORF">HHU12_05580</name>
</gene>
<evidence type="ECO:0000256" key="2">
    <source>
        <dbReference type="SAM" id="MobiDB-lite"/>
    </source>
</evidence>
<dbReference type="SUPFAM" id="SSF53300">
    <property type="entry name" value="vWA-like"/>
    <property type="match status" value="1"/>
</dbReference>